<dbReference type="Proteomes" id="UP001359485">
    <property type="component" value="Unassembled WGS sequence"/>
</dbReference>
<gene>
    <name evidence="2" type="ORF">RUM44_003571</name>
</gene>
<feature type="region of interest" description="Disordered" evidence="1">
    <location>
        <begin position="102"/>
        <end position="145"/>
    </location>
</feature>
<name>A0ABR1AH02_POLSC</name>
<comment type="caution">
    <text evidence="2">The sequence shown here is derived from an EMBL/GenBank/DDBJ whole genome shotgun (WGS) entry which is preliminary data.</text>
</comment>
<protein>
    <submittedName>
        <fullName evidence="2">Uncharacterized protein</fullName>
    </submittedName>
</protein>
<evidence type="ECO:0000313" key="2">
    <source>
        <dbReference type="EMBL" id="KAK6619189.1"/>
    </source>
</evidence>
<sequence length="145" mass="16205">MKTSKFQTKVFSRKQKSGVLLFQRSGRCLILEAQEVPPVSQPVQLLPPPSSAPPSNSEVSSFASSKCSLDSDRRRFNEKTTRKVGREQIILACRPAERNLVEKKGLPNPGEEGRITGVRESGKERKRLGGVGEKRQSFRNKNLLK</sequence>
<proteinExistence type="predicted"/>
<evidence type="ECO:0000313" key="3">
    <source>
        <dbReference type="Proteomes" id="UP001359485"/>
    </source>
</evidence>
<evidence type="ECO:0000256" key="1">
    <source>
        <dbReference type="SAM" id="MobiDB-lite"/>
    </source>
</evidence>
<dbReference type="EMBL" id="JAWJWF010000049">
    <property type="protein sequence ID" value="KAK6619189.1"/>
    <property type="molecule type" value="Genomic_DNA"/>
</dbReference>
<accession>A0ABR1AH02</accession>
<feature type="compositionally biased region" description="Basic and acidic residues" evidence="1">
    <location>
        <begin position="69"/>
        <end position="81"/>
    </location>
</feature>
<reference evidence="2 3" key="1">
    <citation type="submission" date="2023-09" db="EMBL/GenBank/DDBJ databases">
        <title>Genomes of two closely related lineages of the louse Polyplax serrata with different host specificities.</title>
        <authorList>
            <person name="Martinu J."/>
            <person name="Tarabai H."/>
            <person name="Stefka J."/>
            <person name="Hypsa V."/>
        </authorList>
    </citation>
    <scope>NUCLEOTIDE SEQUENCE [LARGE SCALE GENOMIC DNA]</scope>
    <source>
        <strain evidence="2">98ZLc_SE</strain>
    </source>
</reference>
<feature type="region of interest" description="Disordered" evidence="1">
    <location>
        <begin position="40"/>
        <end position="81"/>
    </location>
</feature>
<organism evidence="2 3">
    <name type="scientific">Polyplax serrata</name>
    <name type="common">Common mouse louse</name>
    <dbReference type="NCBI Taxonomy" id="468196"/>
    <lineage>
        <taxon>Eukaryota</taxon>
        <taxon>Metazoa</taxon>
        <taxon>Ecdysozoa</taxon>
        <taxon>Arthropoda</taxon>
        <taxon>Hexapoda</taxon>
        <taxon>Insecta</taxon>
        <taxon>Pterygota</taxon>
        <taxon>Neoptera</taxon>
        <taxon>Paraneoptera</taxon>
        <taxon>Psocodea</taxon>
        <taxon>Troctomorpha</taxon>
        <taxon>Phthiraptera</taxon>
        <taxon>Anoplura</taxon>
        <taxon>Polyplacidae</taxon>
        <taxon>Polyplax</taxon>
    </lineage>
</organism>
<keyword evidence="3" id="KW-1185">Reference proteome</keyword>